<evidence type="ECO:0000313" key="1">
    <source>
        <dbReference type="EMBL" id="QBB71181.1"/>
    </source>
</evidence>
<evidence type="ECO:0000313" key="2">
    <source>
        <dbReference type="Proteomes" id="UP000291562"/>
    </source>
</evidence>
<dbReference type="RefSeq" id="WP_129833934.1">
    <property type="nucleotide sequence ID" value="NZ_CP035704.1"/>
</dbReference>
<sequence length="120" mass="13439">MRSHREAGYAETIEIDRVGIHVVVEIRRAENRGAMRDTIGLHNIVHQHLKLRPTRGCAATGTAGGTRYTMHFIDCLPGRAGDDAVLVIAVKQIGKNDDRLSLGEMHARTRTLEFDLVRER</sequence>
<organism evidence="1 2">
    <name type="scientific">Pseudolysobacter antarcticus</name>
    <dbReference type="NCBI Taxonomy" id="2511995"/>
    <lineage>
        <taxon>Bacteria</taxon>
        <taxon>Pseudomonadati</taxon>
        <taxon>Pseudomonadota</taxon>
        <taxon>Gammaproteobacteria</taxon>
        <taxon>Lysobacterales</taxon>
        <taxon>Rhodanobacteraceae</taxon>
        <taxon>Pseudolysobacter</taxon>
    </lineage>
</organism>
<dbReference type="EMBL" id="CP035704">
    <property type="protein sequence ID" value="QBB71181.1"/>
    <property type="molecule type" value="Genomic_DNA"/>
</dbReference>
<dbReference type="KEGG" id="xbc:ELE36_12915"/>
<name>A0A411HL07_9GAMM</name>
<dbReference type="AlphaFoldDB" id="A0A411HL07"/>
<keyword evidence="2" id="KW-1185">Reference proteome</keyword>
<reference evidence="1 2" key="1">
    <citation type="submission" date="2019-01" db="EMBL/GenBank/DDBJ databases">
        <title>Pseudolysobacter antarctica gen. nov., sp. nov., isolated from Fildes Peninsula, Antarctica.</title>
        <authorList>
            <person name="Wei Z."/>
            <person name="Peng F."/>
        </authorList>
    </citation>
    <scope>NUCLEOTIDE SEQUENCE [LARGE SCALE GENOMIC DNA]</scope>
    <source>
        <strain evidence="1 2">AQ6-296</strain>
    </source>
</reference>
<protein>
    <submittedName>
        <fullName evidence="1">Uncharacterized protein</fullName>
    </submittedName>
</protein>
<dbReference type="Proteomes" id="UP000291562">
    <property type="component" value="Chromosome"/>
</dbReference>
<gene>
    <name evidence="1" type="ORF">ELE36_12915</name>
</gene>
<accession>A0A411HL07</accession>
<proteinExistence type="predicted"/>